<dbReference type="InterPro" id="IPR025995">
    <property type="entry name" value="Tudor-knot"/>
</dbReference>
<protein>
    <submittedName>
        <fullName evidence="12">AT rich interactive domain 4A (RBP1-like)</fullName>
    </submittedName>
</protein>
<dbReference type="InterPro" id="IPR000953">
    <property type="entry name" value="Chromo/chromo_shadow_dom"/>
</dbReference>
<feature type="compositionally biased region" description="Acidic residues" evidence="10">
    <location>
        <begin position="783"/>
        <end position="792"/>
    </location>
</feature>
<reference evidence="12" key="2">
    <citation type="submission" date="2025-08" db="UniProtKB">
        <authorList>
            <consortium name="Ensembl"/>
        </authorList>
    </citation>
    <scope>IDENTIFICATION</scope>
</reference>
<keyword evidence="13" id="KW-1185">Reference proteome</keyword>
<dbReference type="PANTHER" id="PTHR13964:SF26">
    <property type="entry name" value="AT-RICH INTERACTIVE DOMAIN-CONTAINING PROTEIN 4A"/>
    <property type="match status" value="1"/>
</dbReference>
<feature type="compositionally biased region" description="Pro residues" evidence="10">
    <location>
        <begin position="930"/>
        <end position="946"/>
    </location>
</feature>
<dbReference type="InterPro" id="IPR016197">
    <property type="entry name" value="Chromo-like_dom_sf"/>
</dbReference>
<name>A0A673ATE6_9TELE</name>
<feature type="region of interest" description="Disordered" evidence="10">
    <location>
        <begin position="604"/>
        <end position="999"/>
    </location>
</feature>
<dbReference type="InterPro" id="IPR012603">
    <property type="entry name" value="ARID4A/B_PWWP"/>
</dbReference>
<organism evidence="12 13">
    <name type="scientific">Sphaeramia orbicularis</name>
    <name type="common">orbiculate cardinalfish</name>
    <dbReference type="NCBI Taxonomy" id="375764"/>
    <lineage>
        <taxon>Eukaryota</taxon>
        <taxon>Metazoa</taxon>
        <taxon>Chordata</taxon>
        <taxon>Craniata</taxon>
        <taxon>Vertebrata</taxon>
        <taxon>Euteleostomi</taxon>
        <taxon>Actinopterygii</taxon>
        <taxon>Neopterygii</taxon>
        <taxon>Teleostei</taxon>
        <taxon>Neoteleostei</taxon>
        <taxon>Acanthomorphata</taxon>
        <taxon>Gobiaria</taxon>
        <taxon>Kurtiformes</taxon>
        <taxon>Apogonoidei</taxon>
        <taxon>Apogonidae</taxon>
        <taxon>Apogoninae</taxon>
        <taxon>Sphaeramia</taxon>
    </lineage>
</organism>
<keyword evidence="5" id="KW-0156">Chromatin regulator</keyword>
<sequence>MCVFQAADEPAYLTVGTDVSAKYRGAFCEAKIKTVKRMVKVKVTLKGESTSQVVQDDQVKGHLRVGSTVEVRTGEGVSSEAVISKLTDASLYTVVFDDGDEKTLRRTSLCLKGERHFAESETLDQLPLTNPEHFGTPVIGKKSNRGGRRSSQAVADEENESSSSEDEEEDRRRLNDELLGKVCLYVLWSHVGPLSSVQVVSPSCNDELAVKKDQCLVRSFGDGKFYTVARRHVHAVNYVSISKSEFSNRKGFEGAQVFLRTRDVPDLWKMDMSQILDSSSSDEEDDEDDKDSEEEEDEEEEEEEEEDDTRKKKKHIKEERDLFLQQLYKFMEDRGTPINKPPVLGYKDLNLFKLFRLVYHQGGCHKIESGTVWKQIYMDLGIPVLNSAASYNVKTAYRKYLYGFEEYCRSASITFRTIHHNNPRPPANHTTLGIDDKEAATPIVKVEPSDMLPFVWNGRRRGGVGPLKMDRESLSRADKRGDRGGDIEEPRDIRRRSNRRMDDSERGSEEDEDDDEDEEEDEVVDMGFRSEEDGEEEEDGDSVTGTKVRVKYGRGKTQKIYEAHIKKTDVDNGEQFYLVHYYGWNVRYDEWVKADRIIWPVDKGSKKRTRKKAKVRPGPGPGPEDSGNSSEDSESEDPPDRKQAPWRGRAEAPPPEEKEGEEEQEEELKEEEKPKDTPPPVNQTPPPAPPPPSSPPPSTVSEDSAPSTPLSSSRIKGRRSNLREAGSETPPRMPSSLCSASSPANTPPRGVLKRQDEPMVVLHCLPTPRLLPPTPNPASDTDSASEDEEGAESDGSMPLKRKATEVELRDEKKLRPDDPQSPKATPTPSPKTTPTLSPKAIPTQPRREESERSDIAVKMEEEHLVSSEAPPPAPHGPAPSDDLVPPIGPEALVCHEVDLDDLDDREKPAPVPAPSQSEALLLMMREQQQAPPPPPHMLLPPQPPVRPFLQNSAPTCPEELHPPRGSTQEEEQRGATGGEQEGDSSPASSSTSASHLSHDRGRCFRLTGHQGLFFQTWMTFDL</sequence>
<dbReference type="SUPFAM" id="SSF63748">
    <property type="entry name" value="Tudor/PWWP/MBT"/>
    <property type="match status" value="1"/>
</dbReference>
<dbReference type="InterPro" id="IPR047472">
    <property type="entry name" value="Tudor_ARID4A_rpt1"/>
</dbReference>
<dbReference type="GO" id="GO:0006357">
    <property type="term" value="P:regulation of transcription by RNA polymerase II"/>
    <property type="evidence" value="ECO:0007669"/>
    <property type="project" value="TreeGrafter"/>
</dbReference>
<gene>
    <name evidence="12" type="primary">arid4a</name>
</gene>
<dbReference type="FunFam" id="2.30.30.140:FF:000012">
    <property type="entry name" value="AT-rich interactive domain-containing protein 4A"/>
    <property type="match status" value="1"/>
</dbReference>
<evidence type="ECO:0000256" key="6">
    <source>
        <dbReference type="ARBA" id="ARBA00023015"/>
    </source>
</evidence>
<feature type="compositionally biased region" description="Basic and acidic residues" evidence="10">
    <location>
        <begin position="468"/>
        <end position="492"/>
    </location>
</feature>
<dbReference type="Pfam" id="PF08169">
    <property type="entry name" value="RBB1NT"/>
    <property type="match status" value="1"/>
</dbReference>
<accession>A0A673ATE6</accession>
<feature type="compositionally biased region" description="Low complexity" evidence="10">
    <location>
        <begin position="984"/>
        <end position="995"/>
    </location>
</feature>
<feature type="region of interest" description="Disordered" evidence="10">
    <location>
        <begin position="275"/>
        <end position="313"/>
    </location>
</feature>
<dbReference type="PANTHER" id="PTHR13964">
    <property type="entry name" value="RBP-RELATED"/>
    <property type="match status" value="1"/>
</dbReference>
<evidence type="ECO:0000256" key="9">
    <source>
        <dbReference type="ARBA" id="ARBA00023242"/>
    </source>
</evidence>
<feature type="region of interest" description="Disordered" evidence="10">
    <location>
        <begin position="126"/>
        <end position="171"/>
    </location>
</feature>
<feature type="compositionally biased region" description="Acidic residues" evidence="10">
    <location>
        <begin position="658"/>
        <end position="669"/>
    </location>
</feature>
<feature type="compositionally biased region" description="Basic residues" evidence="10">
    <location>
        <begin position="605"/>
        <end position="615"/>
    </location>
</feature>
<dbReference type="InterPro" id="IPR036431">
    <property type="entry name" value="ARID_dom_sf"/>
</dbReference>
<feature type="compositionally biased region" description="Acidic residues" evidence="10">
    <location>
        <begin position="508"/>
        <end position="524"/>
    </location>
</feature>
<dbReference type="Pfam" id="PF01388">
    <property type="entry name" value="ARID"/>
    <property type="match status" value="1"/>
</dbReference>
<dbReference type="SMART" id="SM00501">
    <property type="entry name" value="BRIGHT"/>
    <property type="match status" value="1"/>
</dbReference>
<reference evidence="12" key="3">
    <citation type="submission" date="2025-09" db="UniProtKB">
        <authorList>
            <consortium name="Ensembl"/>
        </authorList>
    </citation>
    <scope>IDENTIFICATION</scope>
</reference>
<feature type="compositionally biased region" description="Acidic residues" evidence="10">
    <location>
        <begin position="155"/>
        <end position="169"/>
    </location>
</feature>
<dbReference type="PROSITE" id="PS51011">
    <property type="entry name" value="ARID"/>
    <property type="match status" value="1"/>
</dbReference>
<dbReference type="GO" id="GO:0006325">
    <property type="term" value="P:chromatin organization"/>
    <property type="evidence" value="ECO:0007669"/>
    <property type="project" value="UniProtKB-KW"/>
</dbReference>
<dbReference type="SMART" id="SM00298">
    <property type="entry name" value="CHROMO"/>
    <property type="match status" value="1"/>
</dbReference>
<proteinExistence type="predicted"/>
<dbReference type="InterPro" id="IPR051232">
    <property type="entry name" value="ARID/SWI1_ChromRemod"/>
</dbReference>
<dbReference type="SUPFAM" id="SSF46774">
    <property type="entry name" value="ARID-like"/>
    <property type="match status" value="1"/>
</dbReference>
<evidence type="ECO:0000256" key="3">
    <source>
        <dbReference type="ARBA" id="ARBA00022553"/>
    </source>
</evidence>
<keyword evidence="8" id="KW-0804">Transcription</keyword>
<dbReference type="FunFam" id="1.10.150.60:FF:000003">
    <property type="entry name" value="AT-rich interactive domain-containing protein 4B"/>
    <property type="match status" value="1"/>
</dbReference>
<evidence type="ECO:0000313" key="12">
    <source>
        <dbReference type="Ensembl" id="ENSSORP00005032619.1"/>
    </source>
</evidence>
<feature type="compositionally biased region" description="Pro residues" evidence="10">
    <location>
        <begin position="677"/>
        <end position="698"/>
    </location>
</feature>
<feature type="compositionally biased region" description="Acidic residues" evidence="10">
    <location>
        <begin position="280"/>
        <end position="307"/>
    </location>
</feature>
<evidence type="ECO:0000256" key="5">
    <source>
        <dbReference type="ARBA" id="ARBA00022853"/>
    </source>
</evidence>
<keyword evidence="2" id="KW-1017">Isopeptide bond</keyword>
<keyword evidence="6" id="KW-0805">Transcription regulation</keyword>
<dbReference type="InterPro" id="IPR001606">
    <property type="entry name" value="ARID_dom"/>
</dbReference>
<keyword evidence="7" id="KW-0238">DNA-binding</keyword>
<evidence type="ECO:0000256" key="8">
    <source>
        <dbReference type="ARBA" id="ARBA00023163"/>
    </source>
</evidence>
<dbReference type="SMART" id="SM00333">
    <property type="entry name" value="TUDOR"/>
    <property type="match status" value="1"/>
</dbReference>
<comment type="subcellular location">
    <subcellularLocation>
        <location evidence="1">Nucleus</location>
    </subcellularLocation>
</comment>
<dbReference type="InterPro" id="IPR047473">
    <property type="entry name" value="CBD_RBP1-like"/>
</dbReference>
<evidence type="ECO:0000256" key="4">
    <source>
        <dbReference type="ARBA" id="ARBA00022843"/>
    </source>
</evidence>
<evidence type="ECO:0000259" key="11">
    <source>
        <dbReference type="PROSITE" id="PS51011"/>
    </source>
</evidence>
<keyword evidence="9" id="KW-0539">Nucleus</keyword>
<dbReference type="SMART" id="SM01014">
    <property type="entry name" value="ARID"/>
    <property type="match status" value="1"/>
</dbReference>
<evidence type="ECO:0000313" key="13">
    <source>
        <dbReference type="Proteomes" id="UP000472271"/>
    </source>
</evidence>
<keyword evidence="4" id="KW-0832">Ubl conjugation</keyword>
<evidence type="ECO:0000256" key="7">
    <source>
        <dbReference type="ARBA" id="ARBA00023125"/>
    </source>
</evidence>
<evidence type="ECO:0000256" key="1">
    <source>
        <dbReference type="ARBA" id="ARBA00004123"/>
    </source>
</evidence>
<feature type="compositionally biased region" description="Basic and acidic residues" evidence="10">
    <location>
        <begin position="845"/>
        <end position="865"/>
    </location>
</feature>
<feature type="domain" description="ARID" evidence="11">
    <location>
        <begin position="317"/>
        <end position="409"/>
    </location>
</feature>
<dbReference type="Gene3D" id="2.30.30.140">
    <property type="match status" value="3"/>
</dbReference>
<dbReference type="SUPFAM" id="SSF54160">
    <property type="entry name" value="Chromo domain-like"/>
    <property type="match status" value="1"/>
</dbReference>
<dbReference type="CDD" id="cd20390">
    <property type="entry name" value="Tudor_ARID4_rpt2"/>
    <property type="match status" value="1"/>
</dbReference>
<dbReference type="InterPro" id="IPR002999">
    <property type="entry name" value="Tudor"/>
</dbReference>
<dbReference type="FunFam" id="2.30.30.140:FF:000009">
    <property type="entry name" value="AT-rich interactive domain-containing protein 4B"/>
    <property type="match status" value="1"/>
</dbReference>
<dbReference type="CDD" id="cd20459">
    <property type="entry name" value="Tudor_ARID4A_rpt1"/>
    <property type="match status" value="1"/>
</dbReference>
<feature type="region of interest" description="Disordered" evidence="10">
    <location>
        <begin position="465"/>
        <end position="548"/>
    </location>
</feature>
<dbReference type="Pfam" id="PF11717">
    <property type="entry name" value="Tudor-knot"/>
    <property type="match status" value="1"/>
</dbReference>
<dbReference type="AlphaFoldDB" id="A0A673ATE6"/>
<feature type="compositionally biased region" description="Acidic residues" evidence="10">
    <location>
        <begin position="532"/>
        <end position="541"/>
    </location>
</feature>
<feature type="compositionally biased region" description="Basic and acidic residues" evidence="10">
    <location>
        <begin position="802"/>
        <end position="820"/>
    </location>
</feature>
<dbReference type="GO" id="GO:0005634">
    <property type="term" value="C:nucleus"/>
    <property type="evidence" value="ECO:0007669"/>
    <property type="project" value="UniProtKB-SubCell"/>
</dbReference>
<dbReference type="Gene3D" id="1.10.150.60">
    <property type="entry name" value="ARID DNA-binding domain"/>
    <property type="match status" value="1"/>
</dbReference>
<dbReference type="CDD" id="cd18641">
    <property type="entry name" value="CBD_RBP1_like"/>
    <property type="match status" value="1"/>
</dbReference>
<dbReference type="Proteomes" id="UP000472271">
    <property type="component" value="Chromosome 22"/>
</dbReference>
<dbReference type="InParanoid" id="A0A673ATE6"/>
<keyword evidence="3" id="KW-0597">Phosphoprotein</keyword>
<evidence type="ECO:0000256" key="2">
    <source>
        <dbReference type="ARBA" id="ARBA00022499"/>
    </source>
</evidence>
<reference evidence="12" key="1">
    <citation type="submission" date="2019-06" db="EMBL/GenBank/DDBJ databases">
        <authorList>
            <consortium name="Wellcome Sanger Institute Data Sharing"/>
        </authorList>
    </citation>
    <scope>NUCLEOTIDE SEQUENCE [LARGE SCALE GENOMIC DNA]</scope>
</reference>
<evidence type="ECO:0000256" key="10">
    <source>
        <dbReference type="SAM" id="MobiDB-lite"/>
    </source>
</evidence>
<feature type="compositionally biased region" description="Polar residues" evidence="10">
    <location>
        <begin position="700"/>
        <end position="714"/>
    </location>
</feature>
<dbReference type="GO" id="GO:0000976">
    <property type="term" value="F:transcription cis-regulatory region binding"/>
    <property type="evidence" value="ECO:0007669"/>
    <property type="project" value="TreeGrafter"/>
</dbReference>
<dbReference type="Ensembl" id="ENSSORT00005033516.1">
    <property type="protein sequence ID" value="ENSSORP00005032619.1"/>
    <property type="gene ID" value="ENSSORG00005015475.1"/>
</dbReference>